<keyword evidence="2" id="KW-1185">Reference proteome</keyword>
<evidence type="ECO:0000313" key="1">
    <source>
        <dbReference type="EMBL" id="CAD8125283.1"/>
    </source>
</evidence>
<dbReference type="EMBL" id="CAJJDN010000158">
    <property type="protein sequence ID" value="CAD8125283.1"/>
    <property type="molecule type" value="Genomic_DNA"/>
</dbReference>
<sequence>MLILKQKESLAILLIYSLEGARKIILDMVNRIIFGGDYNERSQKVGKQIEPDLNNEENYITFTGEYKADIKVGTWNTFVRLDLTGGGYYNEKGQKHEMWIENQKNYQGIYKNGMRIEDWKIFNDDNKVMQLLRLFDYWWRRKIF</sequence>
<organism evidence="1 2">
    <name type="scientific">Paramecium sonneborni</name>
    <dbReference type="NCBI Taxonomy" id="65129"/>
    <lineage>
        <taxon>Eukaryota</taxon>
        <taxon>Sar</taxon>
        <taxon>Alveolata</taxon>
        <taxon>Ciliophora</taxon>
        <taxon>Intramacronucleata</taxon>
        <taxon>Oligohymenophorea</taxon>
        <taxon>Peniculida</taxon>
        <taxon>Parameciidae</taxon>
        <taxon>Paramecium</taxon>
    </lineage>
</organism>
<dbReference type="PANTHER" id="PTHR33706:SF1">
    <property type="entry name" value="TPR REPEAT PROTEIN"/>
    <property type="match status" value="1"/>
</dbReference>
<evidence type="ECO:0000313" key="2">
    <source>
        <dbReference type="Proteomes" id="UP000692954"/>
    </source>
</evidence>
<name>A0A8S1RD40_9CILI</name>
<comment type="caution">
    <text evidence="1">The sequence shown here is derived from an EMBL/GenBank/DDBJ whole genome shotgun (WGS) entry which is preliminary data.</text>
</comment>
<gene>
    <name evidence="1" type="ORF">PSON_ATCC_30995.1.T1580006</name>
</gene>
<dbReference type="Proteomes" id="UP000692954">
    <property type="component" value="Unassembled WGS sequence"/>
</dbReference>
<dbReference type="PANTHER" id="PTHR33706">
    <property type="entry name" value="MORN VARIANT REPEAT PROTEIN"/>
    <property type="match status" value="1"/>
</dbReference>
<protein>
    <submittedName>
        <fullName evidence="1">Uncharacterized protein</fullName>
    </submittedName>
</protein>
<dbReference type="AlphaFoldDB" id="A0A8S1RD40"/>
<reference evidence="1" key="1">
    <citation type="submission" date="2021-01" db="EMBL/GenBank/DDBJ databases">
        <authorList>
            <consortium name="Genoscope - CEA"/>
            <person name="William W."/>
        </authorList>
    </citation>
    <scope>NUCLEOTIDE SEQUENCE</scope>
</reference>
<accession>A0A8S1RD40</accession>
<proteinExistence type="predicted"/>